<comment type="caution">
    <text evidence="2">The sequence shown here is derived from an EMBL/GenBank/DDBJ whole genome shotgun (WGS) entry which is preliminary data.</text>
</comment>
<evidence type="ECO:0000259" key="1">
    <source>
        <dbReference type="PROSITE" id="PS51186"/>
    </source>
</evidence>
<accession>R3WJK1</accession>
<dbReference type="RefSeq" id="WP_010769047.1">
    <property type="nucleotide sequence ID" value="NZ_ASWE01000001.1"/>
</dbReference>
<dbReference type="Proteomes" id="UP000013785">
    <property type="component" value="Unassembled WGS sequence"/>
</dbReference>
<evidence type="ECO:0000313" key="3">
    <source>
        <dbReference type="Proteomes" id="UP000013785"/>
    </source>
</evidence>
<reference evidence="2 3" key="1">
    <citation type="submission" date="2013-02" db="EMBL/GenBank/DDBJ databases">
        <title>The Genome Sequence of Enterococcus phoeniculicola BAA-412.</title>
        <authorList>
            <consortium name="The Broad Institute Genome Sequencing Platform"/>
            <consortium name="The Broad Institute Genome Sequencing Center for Infectious Disease"/>
            <person name="Earl A.M."/>
            <person name="Gilmore M.S."/>
            <person name="Lebreton F."/>
            <person name="Walker B."/>
            <person name="Young S.K."/>
            <person name="Zeng Q."/>
            <person name="Gargeya S."/>
            <person name="Fitzgerald M."/>
            <person name="Haas B."/>
            <person name="Abouelleil A."/>
            <person name="Alvarado L."/>
            <person name="Arachchi H.M."/>
            <person name="Berlin A.M."/>
            <person name="Chapman S.B."/>
            <person name="Dewar J."/>
            <person name="Goldberg J."/>
            <person name="Griggs A."/>
            <person name="Gujja S."/>
            <person name="Hansen M."/>
            <person name="Howarth C."/>
            <person name="Imamovic A."/>
            <person name="Larimer J."/>
            <person name="McCowan C."/>
            <person name="Murphy C."/>
            <person name="Neiman D."/>
            <person name="Pearson M."/>
            <person name="Priest M."/>
            <person name="Roberts A."/>
            <person name="Saif S."/>
            <person name="Shea T."/>
            <person name="Sisk P."/>
            <person name="Sykes S."/>
            <person name="Wortman J."/>
            <person name="Nusbaum C."/>
            <person name="Birren B."/>
        </authorList>
    </citation>
    <scope>NUCLEOTIDE SEQUENCE [LARGE SCALE GENOMIC DNA]</scope>
    <source>
        <strain evidence="2 3">ATCC BAA-412</strain>
    </source>
</reference>
<dbReference type="GO" id="GO:0016747">
    <property type="term" value="F:acyltransferase activity, transferring groups other than amino-acyl groups"/>
    <property type="evidence" value="ECO:0007669"/>
    <property type="project" value="InterPro"/>
</dbReference>
<dbReference type="Pfam" id="PF13302">
    <property type="entry name" value="Acetyltransf_3"/>
    <property type="match status" value="1"/>
</dbReference>
<dbReference type="SUPFAM" id="SSF55729">
    <property type="entry name" value="Acyl-CoA N-acyltransferases (Nat)"/>
    <property type="match status" value="1"/>
</dbReference>
<gene>
    <name evidence="2" type="ORF">UC3_02403</name>
</gene>
<feature type="domain" description="N-acetyltransferase" evidence="1">
    <location>
        <begin position="8"/>
        <end position="170"/>
    </location>
</feature>
<evidence type="ECO:0000313" key="2">
    <source>
        <dbReference type="EMBL" id="EOL42055.1"/>
    </source>
</evidence>
<dbReference type="InterPro" id="IPR000182">
    <property type="entry name" value="GNAT_dom"/>
</dbReference>
<organism evidence="2 3">
    <name type="scientific">Enterococcus phoeniculicola ATCC BAA-412</name>
    <dbReference type="NCBI Taxonomy" id="1158610"/>
    <lineage>
        <taxon>Bacteria</taxon>
        <taxon>Bacillati</taxon>
        <taxon>Bacillota</taxon>
        <taxon>Bacilli</taxon>
        <taxon>Lactobacillales</taxon>
        <taxon>Enterococcaceae</taxon>
        <taxon>Enterococcus</taxon>
    </lineage>
</organism>
<keyword evidence="2" id="KW-0808">Transferase</keyword>
<dbReference type="PROSITE" id="PS51186">
    <property type="entry name" value="GNAT"/>
    <property type="match status" value="1"/>
</dbReference>
<sequence length="170" mass="19688">MILETERLILREWTNEDLPSLRSFLQDSEVMYAYEGAFSDEEVENWLAWNQSLYQSDGYGLWALVRKEDQTVIGECGLTKQIVEEETYLEIGYHLIKDAWHEGYAIEAATAVKSYAFEILQASEVISVIRDTNLPSMNVAIRNGMTAKKRFIKHYRGHTMPHFLFAVKSK</sequence>
<dbReference type="InterPro" id="IPR051531">
    <property type="entry name" value="N-acetyltransferase"/>
</dbReference>
<dbReference type="PANTHER" id="PTHR43792:SF1">
    <property type="entry name" value="N-ACETYLTRANSFERASE DOMAIN-CONTAINING PROTEIN"/>
    <property type="match status" value="1"/>
</dbReference>
<dbReference type="PANTHER" id="PTHR43792">
    <property type="entry name" value="GNAT FAMILY, PUTATIVE (AFU_ORTHOLOGUE AFUA_3G00765)-RELATED-RELATED"/>
    <property type="match status" value="1"/>
</dbReference>
<dbReference type="PATRIC" id="fig|1158610.3.peg.2378"/>
<dbReference type="eggNOG" id="COG1670">
    <property type="taxonomic scope" value="Bacteria"/>
</dbReference>
<proteinExistence type="predicted"/>
<protein>
    <submittedName>
        <fullName evidence="2">GNAT family acetyltransferase</fullName>
    </submittedName>
</protein>
<dbReference type="HOGENOM" id="CLU_013985_3_1_9"/>
<dbReference type="InterPro" id="IPR016181">
    <property type="entry name" value="Acyl_CoA_acyltransferase"/>
</dbReference>
<dbReference type="STRING" id="154621.RV11_GL003453"/>
<dbReference type="Gene3D" id="3.40.630.30">
    <property type="match status" value="1"/>
</dbReference>
<dbReference type="EMBL" id="AJAT01000017">
    <property type="protein sequence ID" value="EOL42055.1"/>
    <property type="molecule type" value="Genomic_DNA"/>
</dbReference>
<dbReference type="AlphaFoldDB" id="R3WJK1"/>
<name>R3WJK1_9ENTE</name>
<keyword evidence="3" id="KW-1185">Reference proteome</keyword>
<dbReference type="OrthoDB" id="9798081at2"/>